<sequence>MYSFKELTLQRSGIEKKRLVIQFEDENMAIVAQFLMTEVGNNGTTYIDGIVSVEKEETPLFEGTGNLFAWHVTKEKSVIEDVYYDAEEQIGYEPIELKTADLKKFITVWTNTYEAWKKGTSI</sequence>
<evidence type="ECO:0000313" key="2">
    <source>
        <dbReference type="Proteomes" id="UP000823937"/>
    </source>
</evidence>
<protein>
    <submittedName>
        <fullName evidence="1">Uncharacterized protein</fullName>
    </submittedName>
</protein>
<name>A0A9D1PMY7_9BACI</name>
<comment type="caution">
    <text evidence="1">The sequence shown here is derived from an EMBL/GenBank/DDBJ whole genome shotgun (WGS) entry which is preliminary data.</text>
</comment>
<organism evidence="1 2">
    <name type="scientific">Candidatus Pseudogracilibacillus intestinigallinarum</name>
    <dbReference type="NCBI Taxonomy" id="2838742"/>
    <lineage>
        <taxon>Bacteria</taxon>
        <taxon>Bacillati</taxon>
        <taxon>Bacillota</taxon>
        <taxon>Bacilli</taxon>
        <taxon>Bacillales</taxon>
        <taxon>Bacillaceae</taxon>
        <taxon>Pseudogracilibacillus</taxon>
    </lineage>
</organism>
<dbReference type="AlphaFoldDB" id="A0A9D1PMY7"/>
<accession>A0A9D1PMY7</accession>
<reference evidence="1" key="1">
    <citation type="journal article" date="2021" name="PeerJ">
        <title>Extensive microbial diversity within the chicken gut microbiome revealed by metagenomics and culture.</title>
        <authorList>
            <person name="Gilroy R."/>
            <person name="Ravi A."/>
            <person name="Getino M."/>
            <person name="Pursley I."/>
            <person name="Horton D.L."/>
            <person name="Alikhan N.F."/>
            <person name="Baker D."/>
            <person name="Gharbi K."/>
            <person name="Hall N."/>
            <person name="Watson M."/>
            <person name="Adriaenssens E.M."/>
            <person name="Foster-Nyarko E."/>
            <person name="Jarju S."/>
            <person name="Secka A."/>
            <person name="Antonio M."/>
            <person name="Oren A."/>
            <person name="Chaudhuri R.R."/>
            <person name="La Ragione R."/>
            <person name="Hildebrand F."/>
            <person name="Pallen M.J."/>
        </authorList>
    </citation>
    <scope>NUCLEOTIDE SEQUENCE</scope>
    <source>
        <strain evidence="1">CHK169-2315</strain>
    </source>
</reference>
<evidence type="ECO:0000313" key="1">
    <source>
        <dbReference type="EMBL" id="HIV75375.1"/>
    </source>
</evidence>
<dbReference type="Proteomes" id="UP000823937">
    <property type="component" value="Unassembled WGS sequence"/>
</dbReference>
<reference evidence="1" key="2">
    <citation type="submission" date="2021-04" db="EMBL/GenBank/DDBJ databases">
        <authorList>
            <person name="Gilroy R."/>
        </authorList>
    </citation>
    <scope>NUCLEOTIDE SEQUENCE</scope>
    <source>
        <strain evidence="1">CHK169-2315</strain>
    </source>
</reference>
<proteinExistence type="predicted"/>
<gene>
    <name evidence="1" type="ORF">H9895_09875</name>
</gene>
<dbReference type="EMBL" id="DXHX01000136">
    <property type="protein sequence ID" value="HIV75375.1"/>
    <property type="molecule type" value="Genomic_DNA"/>
</dbReference>